<evidence type="ECO:0000259" key="1">
    <source>
        <dbReference type="Pfam" id="PF05050"/>
    </source>
</evidence>
<dbReference type="SUPFAM" id="SSF53335">
    <property type="entry name" value="S-adenosyl-L-methionine-dependent methyltransferases"/>
    <property type="match status" value="1"/>
</dbReference>
<keyword evidence="2" id="KW-0489">Methyltransferase</keyword>
<dbReference type="Proteomes" id="UP001549313">
    <property type="component" value="Unassembled WGS sequence"/>
</dbReference>
<dbReference type="NCBIfam" id="TIGR01444">
    <property type="entry name" value="fkbM_fam"/>
    <property type="match status" value="1"/>
</dbReference>
<dbReference type="PANTHER" id="PTHR34203:SF15">
    <property type="entry name" value="SLL1173 PROTEIN"/>
    <property type="match status" value="1"/>
</dbReference>
<dbReference type="Pfam" id="PF05050">
    <property type="entry name" value="Methyltransf_21"/>
    <property type="match status" value="1"/>
</dbReference>
<dbReference type="GO" id="GO:0008168">
    <property type="term" value="F:methyltransferase activity"/>
    <property type="evidence" value="ECO:0007669"/>
    <property type="project" value="UniProtKB-KW"/>
</dbReference>
<organism evidence="2 3">
    <name type="scientific">Brevundimonas faecalis</name>
    <dbReference type="NCBI Taxonomy" id="947378"/>
    <lineage>
        <taxon>Bacteria</taxon>
        <taxon>Pseudomonadati</taxon>
        <taxon>Pseudomonadota</taxon>
        <taxon>Alphaproteobacteria</taxon>
        <taxon>Caulobacterales</taxon>
        <taxon>Caulobacteraceae</taxon>
        <taxon>Brevundimonas</taxon>
    </lineage>
</organism>
<protein>
    <submittedName>
        <fullName evidence="2">FkbM family methyltransferase</fullName>
    </submittedName>
</protein>
<feature type="domain" description="Methyltransferase FkbM" evidence="1">
    <location>
        <begin position="758"/>
        <end position="918"/>
    </location>
</feature>
<evidence type="ECO:0000313" key="3">
    <source>
        <dbReference type="Proteomes" id="UP001549313"/>
    </source>
</evidence>
<accession>A0ABV2R6U4</accession>
<gene>
    <name evidence="2" type="ORF">ABIE19_000200</name>
</gene>
<dbReference type="EMBL" id="JBEPTF010000001">
    <property type="protein sequence ID" value="MET4682291.1"/>
    <property type="molecule type" value="Genomic_DNA"/>
</dbReference>
<keyword evidence="3" id="KW-1185">Reference proteome</keyword>
<dbReference type="InterPro" id="IPR052514">
    <property type="entry name" value="SAM-dependent_MTase"/>
</dbReference>
<sequence length="967" mass="105549">MRGFTKSDTGLAAVRAALTSLRAEKSLFGPVTLGDLTEFKPGRLRGIFLREGWSAVEVDGVWSLGKRATVDLLCPSSVGGEAVVAIAFRAFVTTERSQQVEVSAGGKCLTVVRIPPGDHRLHIVYQSVPVQDGRASLELCLPDACSPRSLSVGDDSRELAIKLTSLRVLAPSRDCVVEAAPDVVYHGVSVFSSALAKVPDDVADSRPNTHEETYRPEEDHEAIDLDLSEAVGSGFGALGFWAEESEGRWTRSCEARLILPLDGLANAKDKLDVYISLRPYAPLARGQSIIISVMNRSIKYKFSQGDENRYLVCLSGVKRVNSEALKILIQTESLTSPHSLAGEGDPRMIGVQVSRVRVQSARHGLPSWSRHHKLARARPGILHSMRTKLDRRLYRSGDPLGSAVSSIIEHLDHRLLVASENIKHSAEANSLMHRELARSIDGVSDEVRDLRGYTSIDLQAAVILAVSRLFEESRSIQSQALEASADRIVRDVSEYGRQVVVNVLDESQSKQEASLNAFLGSIIAEFSAHNHSTASYLLGESRAKHEEYLKILLDRILGAISEHTSQSVSTILEDARGRQSRILGEISEHTSRSVSAILEDARSRQNRILGEISRHTSRSVSTILEDARSKQSESFKELSREVQNAIIQNGEWQEQRDGLAQVAADQLIGGLNNLQVYEAQIQTLIEGLHSKVDTTVRRHSIRYNETTEAIRTDHGYVLVPSHDLPLILHILSTPTHGYEWGTSQVMKTVVAEGMHVADVGANVGMHTLLLARLVGEEGKVYAVEPLTDLAANLKLAMALNGFHRRASVINVAAGDAAGQALINRGLTSSHSSFLPLDDALKVGSEAVELATLDDAIPGQVDFLKIDAEGYELNILRGASRHLSNPDIVVVAEFANSYVERAGGNGEAWFATMHQRGFSCFLIAAEPGRNVLSPLADIAFFEDGNYLMVRRGSRHWSSLISLSSAALQ</sequence>
<keyword evidence="2" id="KW-0808">Transferase</keyword>
<dbReference type="InterPro" id="IPR029063">
    <property type="entry name" value="SAM-dependent_MTases_sf"/>
</dbReference>
<dbReference type="GO" id="GO:0032259">
    <property type="term" value="P:methylation"/>
    <property type="evidence" value="ECO:0007669"/>
    <property type="project" value="UniProtKB-KW"/>
</dbReference>
<name>A0ABV2R6U4_9CAUL</name>
<dbReference type="InterPro" id="IPR006342">
    <property type="entry name" value="FkbM_mtfrase"/>
</dbReference>
<dbReference type="PANTHER" id="PTHR34203">
    <property type="entry name" value="METHYLTRANSFERASE, FKBM FAMILY PROTEIN"/>
    <property type="match status" value="1"/>
</dbReference>
<comment type="caution">
    <text evidence="2">The sequence shown here is derived from an EMBL/GenBank/DDBJ whole genome shotgun (WGS) entry which is preliminary data.</text>
</comment>
<dbReference type="RefSeq" id="WP_354087248.1">
    <property type="nucleotide sequence ID" value="NZ_JBEPTF010000001.1"/>
</dbReference>
<dbReference type="Gene3D" id="3.40.50.150">
    <property type="entry name" value="Vaccinia Virus protein VP39"/>
    <property type="match status" value="1"/>
</dbReference>
<reference evidence="2 3" key="1">
    <citation type="submission" date="2024-06" db="EMBL/GenBank/DDBJ databases">
        <title>Sorghum-associated microbial communities from plants grown in Nebraska, USA.</title>
        <authorList>
            <person name="Schachtman D."/>
        </authorList>
    </citation>
    <scope>NUCLEOTIDE SEQUENCE [LARGE SCALE GENOMIC DNA]</scope>
    <source>
        <strain evidence="2 3">2814</strain>
    </source>
</reference>
<evidence type="ECO:0000313" key="2">
    <source>
        <dbReference type="EMBL" id="MET4682291.1"/>
    </source>
</evidence>
<proteinExistence type="predicted"/>